<name>A0A9P4QR77_9PLEO</name>
<reference evidence="2" key="1">
    <citation type="journal article" date="2020" name="Stud. Mycol.">
        <title>101 Dothideomycetes genomes: a test case for predicting lifestyles and emergence of pathogens.</title>
        <authorList>
            <person name="Haridas S."/>
            <person name="Albert R."/>
            <person name="Binder M."/>
            <person name="Bloem J."/>
            <person name="Labutti K."/>
            <person name="Salamov A."/>
            <person name="Andreopoulos B."/>
            <person name="Baker S."/>
            <person name="Barry K."/>
            <person name="Bills G."/>
            <person name="Bluhm B."/>
            <person name="Cannon C."/>
            <person name="Castanera R."/>
            <person name="Culley D."/>
            <person name="Daum C."/>
            <person name="Ezra D."/>
            <person name="Gonzalez J."/>
            <person name="Henrissat B."/>
            <person name="Kuo A."/>
            <person name="Liang C."/>
            <person name="Lipzen A."/>
            <person name="Lutzoni F."/>
            <person name="Magnuson J."/>
            <person name="Mondo S."/>
            <person name="Nolan M."/>
            <person name="Ohm R."/>
            <person name="Pangilinan J."/>
            <person name="Park H.-J."/>
            <person name="Ramirez L."/>
            <person name="Alfaro M."/>
            <person name="Sun H."/>
            <person name="Tritt A."/>
            <person name="Yoshinaga Y."/>
            <person name="Zwiers L.-H."/>
            <person name="Turgeon B."/>
            <person name="Goodwin S."/>
            <person name="Spatafora J."/>
            <person name="Crous P."/>
            <person name="Grigoriev I."/>
        </authorList>
    </citation>
    <scope>NUCLEOTIDE SEQUENCE</scope>
    <source>
        <strain evidence="2">CBS 125425</strain>
    </source>
</reference>
<accession>A0A9P4QR77</accession>
<evidence type="ECO:0000313" key="3">
    <source>
        <dbReference type="Proteomes" id="UP000799444"/>
    </source>
</evidence>
<feature type="region of interest" description="Disordered" evidence="1">
    <location>
        <begin position="20"/>
        <end position="91"/>
    </location>
</feature>
<organism evidence="2 3">
    <name type="scientific">Polyplosphaeria fusca</name>
    <dbReference type="NCBI Taxonomy" id="682080"/>
    <lineage>
        <taxon>Eukaryota</taxon>
        <taxon>Fungi</taxon>
        <taxon>Dikarya</taxon>
        <taxon>Ascomycota</taxon>
        <taxon>Pezizomycotina</taxon>
        <taxon>Dothideomycetes</taxon>
        <taxon>Pleosporomycetidae</taxon>
        <taxon>Pleosporales</taxon>
        <taxon>Tetraplosphaeriaceae</taxon>
        <taxon>Polyplosphaeria</taxon>
    </lineage>
</organism>
<sequence>MAHNSPYGFRNTPMKSSKLIKSQYVDYRASPTPATPRSRRTPKSCTTRGRTHPADIELDTNVLIPETDDDDQPAKGAQSHRGTQESRQRHPTAPRIYDFQYDWVRFDRIPGYLADDLSVRRSSAVWLYGVPIPRRQDKIHWYLCKVCHLQEDRRINAILKINGGGSMWNHLRGRHIDHYNIAKTIQFNTTKLADQYRP</sequence>
<keyword evidence="3" id="KW-1185">Reference proteome</keyword>
<dbReference type="EMBL" id="ML996204">
    <property type="protein sequence ID" value="KAF2731000.1"/>
    <property type="molecule type" value="Genomic_DNA"/>
</dbReference>
<evidence type="ECO:0000313" key="2">
    <source>
        <dbReference type="EMBL" id="KAF2731000.1"/>
    </source>
</evidence>
<protein>
    <submittedName>
        <fullName evidence="2">Uncharacterized protein</fullName>
    </submittedName>
</protein>
<comment type="caution">
    <text evidence="2">The sequence shown here is derived from an EMBL/GenBank/DDBJ whole genome shotgun (WGS) entry which is preliminary data.</text>
</comment>
<dbReference type="Proteomes" id="UP000799444">
    <property type="component" value="Unassembled WGS sequence"/>
</dbReference>
<gene>
    <name evidence="2" type="ORF">EJ04DRAFT_526454</name>
</gene>
<proteinExistence type="predicted"/>
<dbReference type="AlphaFoldDB" id="A0A9P4QR77"/>
<evidence type="ECO:0000256" key="1">
    <source>
        <dbReference type="SAM" id="MobiDB-lite"/>
    </source>
</evidence>